<evidence type="ECO:0000256" key="3">
    <source>
        <dbReference type="ARBA" id="ARBA00012438"/>
    </source>
</evidence>
<dbReference type="Pfam" id="PF00072">
    <property type="entry name" value="Response_reg"/>
    <property type="match status" value="1"/>
</dbReference>
<dbReference type="PANTHER" id="PTHR45339:SF1">
    <property type="entry name" value="HYBRID SIGNAL TRANSDUCTION HISTIDINE KINASE J"/>
    <property type="match status" value="1"/>
</dbReference>
<dbReference type="CDD" id="cd17546">
    <property type="entry name" value="REC_hyHK_CKI1_RcsC-like"/>
    <property type="match status" value="1"/>
</dbReference>
<keyword evidence="7 18" id="KW-0812">Transmembrane</keyword>
<keyword evidence="9" id="KW-0418">Kinase</keyword>
<dbReference type="PROSITE" id="PS50109">
    <property type="entry name" value="HIS_KIN"/>
    <property type="match status" value="1"/>
</dbReference>
<dbReference type="PROSITE" id="PS50110">
    <property type="entry name" value="RESPONSE_REGULATORY"/>
    <property type="match status" value="1"/>
</dbReference>
<evidence type="ECO:0000256" key="4">
    <source>
        <dbReference type="ARBA" id="ARBA00022475"/>
    </source>
</evidence>
<feature type="domain" description="Response regulatory" evidence="20">
    <location>
        <begin position="1012"/>
        <end position="1131"/>
    </location>
</feature>
<dbReference type="SUPFAM" id="SSF55781">
    <property type="entry name" value="GAF domain-like"/>
    <property type="match status" value="1"/>
</dbReference>
<dbReference type="AlphaFoldDB" id="A0A133XEW2"/>
<dbReference type="SMART" id="SM00091">
    <property type="entry name" value="PAS"/>
    <property type="match status" value="2"/>
</dbReference>
<keyword evidence="12" id="KW-0902">Two-component regulatory system</keyword>
<evidence type="ECO:0000259" key="21">
    <source>
        <dbReference type="PROSITE" id="PS50112"/>
    </source>
</evidence>
<dbReference type="SUPFAM" id="SSF55785">
    <property type="entry name" value="PYP-like sensor domain (PAS domain)"/>
    <property type="match status" value="2"/>
</dbReference>
<keyword evidence="24" id="KW-1185">Reference proteome</keyword>
<dbReference type="CDD" id="cd00130">
    <property type="entry name" value="PAS"/>
    <property type="match status" value="2"/>
</dbReference>
<dbReference type="GO" id="GO:0005886">
    <property type="term" value="C:plasma membrane"/>
    <property type="evidence" value="ECO:0007669"/>
    <property type="project" value="UniProtKB-SubCell"/>
</dbReference>
<dbReference type="InterPro" id="IPR001789">
    <property type="entry name" value="Sig_transdc_resp-reg_receiver"/>
</dbReference>
<evidence type="ECO:0000313" key="23">
    <source>
        <dbReference type="EMBL" id="KXB29488.1"/>
    </source>
</evidence>
<feature type="coiled-coil region" evidence="17">
    <location>
        <begin position="37"/>
        <end position="64"/>
    </location>
</feature>
<evidence type="ECO:0000256" key="5">
    <source>
        <dbReference type="ARBA" id="ARBA00022553"/>
    </source>
</evidence>
<dbReference type="InterPro" id="IPR036097">
    <property type="entry name" value="HisK_dim/P_sf"/>
</dbReference>
<dbReference type="PROSITE" id="PS50112">
    <property type="entry name" value="PAS"/>
    <property type="match status" value="2"/>
</dbReference>
<dbReference type="Gene3D" id="3.30.450.40">
    <property type="match status" value="1"/>
</dbReference>
<keyword evidence="13 18" id="KW-0472">Membrane</keyword>
<dbReference type="Gene3D" id="1.10.287.130">
    <property type="match status" value="1"/>
</dbReference>
<accession>A0A133XEW2</accession>
<dbReference type="InterPro" id="IPR001610">
    <property type="entry name" value="PAC"/>
</dbReference>
<dbReference type="InterPro" id="IPR029016">
    <property type="entry name" value="GAF-like_dom_sf"/>
</dbReference>
<dbReference type="SUPFAM" id="SSF55874">
    <property type="entry name" value="ATPase domain of HSP90 chaperone/DNA topoisomerase II/histidine kinase"/>
    <property type="match status" value="1"/>
</dbReference>
<feature type="domain" description="PAS" evidence="21">
    <location>
        <begin position="332"/>
        <end position="376"/>
    </location>
</feature>
<comment type="subcellular location">
    <subcellularLocation>
        <location evidence="2">Cell membrane</location>
        <topology evidence="2">Multi-pass membrane protein</topology>
    </subcellularLocation>
</comment>
<dbReference type="Pfam" id="PF02518">
    <property type="entry name" value="HATPase_c"/>
    <property type="match status" value="1"/>
</dbReference>
<dbReference type="SMART" id="SM00086">
    <property type="entry name" value="PAC"/>
    <property type="match status" value="2"/>
</dbReference>
<dbReference type="PRINTS" id="PR00344">
    <property type="entry name" value="BCTRLSENSOR"/>
</dbReference>
<feature type="domain" description="PAC" evidence="22">
    <location>
        <begin position="525"/>
        <end position="579"/>
    </location>
</feature>
<evidence type="ECO:0000259" key="22">
    <source>
        <dbReference type="PROSITE" id="PS50113"/>
    </source>
</evidence>
<dbReference type="Pfam" id="PF01590">
    <property type="entry name" value="GAF"/>
    <property type="match status" value="1"/>
</dbReference>
<proteinExistence type="predicted"/>
<dbReference type="GO" id="GO:0005524">
    <property type="term" value="F:ATP binding"/>
    <property type="evidence" value="ECO:0007669"/>
    <property type="project" value="UniProtKB-KW"/>
</dbReference>
<evidence type="ECO:0000256" key="17">
    <source>
        <dbReference type="SAM" id="Coils"/>
    </source>
</evidence>
<dbReference type="SUPFAM" id="SSF47384">
    <property type="entry name" value="Homodimeric domain of signal transducing histidine kinase"/>
    <property type="match status" value="1"/>
</dbReference>
<dbReference type="InterPro" id="IPR004358">
    <property type="entry name" value="Sig_transdc_His_kin-like_C"/>
</dbReference>
<dbReference type="SMART" id="SM00387">
    <property type="entry name" value="HATPase_c"/>
    <property type="match status" value="1"/>
</dbReference>
<comment type="catalytic activity">
    <reaction evidence="1">
        <text>ATP + protein L-histidine = ADP + protein N-phospho-L-histidine.</text>
        <dbReference type="EC" id="2.7.13.3"/>
    </reaction>
</comment>
<evidence type="ECO:0000256" key="2">
    <source>
        <dbReference type="ARBA" id="ARBA00004651"/>
    </source>
</evidence>
<evidence type="ECO:0000256" key="13">
    <source>
        <dbReference type="ARBA" id="ARBA00023136"/>
    </source>
</evidence>
<dbReference type="SMART" id="SM00388">
    <property type="entry name" value="HisKA"/>
    <property type="match status" value="1"/>
</dbReference>
<dbReference type="Gene3D" id="3.30.450.20">
    <property type="entry name" value="PAS domain"/>
    <property type="match status" value="3"/>
</dbReference>
<dbReference type="FunFam" id="3.30.565.10:FF:000010">
    <property type="entry name" value="Sensor histidine kinase RcsC"/>
    <property type="match status" value="1"/>
</dbReference>
<evidence type="ECO:0000256" key="9">
    <source>
        <dbReference type="ARBA" id="ARBA00022777"/>
    </source>
</evidence>
<evidence type="ECO:0000256" key="1">
    <source>
        <dbReference type="ARBA" id="ARBA00000085"/>
    </source>
</evidence>
<dbReference type="InterPro" id="IPR005467">
    <property type="entry name" value="His_kinase_dom"/>
</dbReference>
<sequence>MSNAGARSYTKLLISLQLLLVISVVAGTFSNVYSLRQETLARHLQEAEAQARVFEDQLTQTLNLASLTLQSLPEAIDLPQPGPERANAQLELIQRRLLFLRSLSLAGLDGRIVASSNPDNIGALVVTDDFQPRPEGLQAAGFLRTGAPWVGRDFADGKPSTAGNPIPADASSFFPALREEIFHGQRLKLLASLNPDYFLNHFARHIDPALTEVEILSYDGTLLLSSNDQRSIGSRHLDAASLSQLQAEEIGTRNASHENRGYLLTAFRASRSYPLLIQVHVDRATALAQWQAQTWRTLGAVGLALLALLLLTSLLIARLRKGIRAEEQMQKERQLAAQVFEHSTNGILITDAERRILAVNPRLEVVSGYAASQLIGANPRIFSSGLHDATFYQAMFTELQAHDVWRGEIVNRRQDGTPIEEWLTISSVRNAQGQLTNYVGVFEDISDERRRDSLIRRLSQAVEQSPTSIVITNLTPAIEYVNPQFFRTTGYTAEEVIGQNPRMLQSGLTPAATYDAMWQTLAGGEVWEGEFVNQRKDGSVYHERAVIAPIRETDDEITHYVAVKLDITEQRLQAIRLQRQLAALRALNDIVATTGLDPLETMRAALQVAVDHLHLEYGIISHINREVGAYRIEVQVSPPETLRDKQQIELGITYCSSTLEHDGVLAIANAATSDYQRHPCFREFRLAAYLGAPIQVNGEVYGTISFSSATGRDHDFDPSDIEFIRMLARWAGAFLERLHAQEQLEQARQAAEAASLAKSSFLANMSHEIRTPMNGVIGMSDLLLGSTLTAEQRDYAKTIRHSADSLLGLINDILDFSKVEAGKLQLEAIPFAPAELLHDIVALLAHQAALKEIGLSTASVPGVPAQLLGDPGRLRQILLNLAGNAVKFTETGGVKITMASEAAAGQPDQVWLDFRIADSGIGMSREVVDNLFAPFYQGDASTTRRFGGSGLGLSICRRLVELMGGSIEVASTPGVGSEFRLRLPFGVVTDPAPLATAAPALPPVGELPAGLRVLLVEDNVVNQKVAGALLKKLACQVSLAVNGAEALKMLAADSFDIVLMDCQMPVMDGFEATRRLRAGEAGPAAANRPVIAMTANAMQGDREECLAAGMDAYLAKPVSRQELVDSLRQWCGGR</sequence>
<dbReference type="InterPro" id="IPR035965">
    <property type="entry name" value="PAS-like_dom_sf"/>
</dbReference>
<feature type="domain" description="Histidine kinase" evidence="19">
    <location>
        <begin position="764"/>
        <end position="987"/>
    </location>
</feature>
<dbReference type="FunFam" id="1.10.287.130:FF:000003">
    <property type="entry name" value="Histidine kinase"/>
    <property type="match status" value="1"/>
</dbReference>
<dbReference type="PANTHER" id="PTHR45339">
    <property type="entry name" value="HYBRID SIGNAL TRANSDUCTION HISTIDINE KINASE J"/>
    <property type="match status" value="1"/>
</dbReference>
<keyword evidence="11 18" id="KW-1133">Transmembrane helix</keyword>
<dbReference type="STRING" id="281362.AT959_16190"/>
<evidence type="ECO:0000256" key="16">
    <source>
        <dbReference type="PROSITE-ProRule" id="PRU00169"/>
    </source>
</evidence>
<keyword evidence="6" id="KW-0808">Transferase</keyword>
<gene>
    <name evidence="23" type="ORF">AT959_16190</name>
</gene>
<evidence type="ECO:0000256" key="18">
    <source>
        <dbReference type="SAM" id="Phobius"/>
    </source>
</evidence>
<dbReference type="RefSeq" id="WP_066885209.1">
    <property type="nucleotide sequence ID" value="NZ_LODL01000035.1"/>
</dbReference>
<dbReference type="Pfam" id="PF00512">
    <property type="entry name" value="HisKA"/>
    <property type="match status" value="1"/>
</dbReference>
<dbReference type="EMBL" id="LODL01000035">
    <property type="protein sequence ID" value="KXB29488.1"/>
    <property type="molecule type" value="Genomic_DNA"/>
</dbReference>
<dbReference type="InterPro" id="IPR011006">
    <property type="entry name" value="CheY-like_superfamily"/>
</dbReference>
<dbReference type="CDD" id="cd00082">
    <property type="entry name" value="HisKA"/>
    <property type="match status" value="1"/>
</dbReference>
<comment type="caution">
    <text evidence="23">The sequence shown here is derived from an EMBL/GenBank/DDBJ whole genome shotgun (WGS) entry which is preliminary data.</text>
</comment>
<dbReference type="InterPro" id="IPR013767">
    <property type="entry name" value="PAS_fold"/>
</dbReference>
<evidence type="ECO:0000256" key="15">
    <source>
        <dbReference type="ARBA" id="ARBA00070152"/>
    </source>
</evidence>
<evidence type="ECO:0000256" key="12">
    <source>
        <dbReference type="ARBA" id="ARBA00023012"/>
    </source>
</evidence>
<dbReference type="SMART" id="SM00448">
    <property type="entry name" value="REC"/>
    <property type="match status" value="1"/>
</dbReference>
<feature type="transmembrane region" description="Helical" evidence="18">
    <location>
        <begin position="298"/>
        <end position="319"/>
    </location>
</feature>
<evidence type="ECO:0000256" key="7">
    <source>
        <dbReference type="ARBA" id="ARBA00022692"/>
    </source>
</evidence>
<dbReference type="Pfam" id="PF13426">
    <property type="entry name" value="PAS_9"/>
    <property type="match status" value="1"/>
</dbReference>
<dbReference type="Proteomes" id="UP000070186">
    <property type="component" value="Unassembled WGS sequence"/>
</dbReference>
<keyword evidence="17" id="KW-0175">Coiled coil</keyword>
<dbReference type="InterPro" id="IPR003594">
    <property type="entry name" value="HATPase_dom"/>
</dbReference>
<dbReference type="InterPro" id="IPR000700">
    <property type="entry name" value="PAS-assoc_C"/>
</dbReference>
<dbReference type="CDD" id="cd16922">
    <property type="entry name" value="HATPase_EvgS-ArcB-TorS-like"/>
    <property type="match status" value="1"/>
</dbReference>
<dbReference type="EC" id="2.7.13.3" evidence="3"/>
<evidence type="ECO:0000256" key="6">
    <source>
        <dbReference type="ARBA" id="ARBA00022679"/>
    </source>
</evidence>
<keyword evidence="4" id="KW-1003">Cell membrane</keyword>
<dbReference type="InterPro" id="IPR003661">
    <property type="entry name" value="HisK_dim/P_dom"/>
</dbReference>
<evidence type="ECO:0000256" key="10">
    <source>
        <dbReference type="ARBA" id="ARBA00022840"/>
    </source>
</evidence>
<dbReference type="Pfam" id="PF00989">
    <property type="entry name" value="PAS"/>
    <property type="match status" value="1"/>
</dbReference>
<dbReference type="GO" id="GO:0000155">
    <property type="term" value="F:phosphorelay sensor kinase activity"/>
    <property type="evidence" value="ECO:0007669"/>
    <property type="project" value="InterPro"/>
</dbReference>
<dbReference type="GO" id="GO:0006355">
    <property type="term" value="P:regulation of DNA-templated transcription"/>
    <property type="evidence" value="ECO:0007669"/>
    <property type="project" value="InterPro"/>
</dbReference>
<dbReference type="SUPFAM" id="SSF52172">
    <property type="entry name" value="CheY-like"/>
    <property type="match status" value="1"/>
</dbReference>
<evidence type="ECO:0000256" key="8">
    <source>
        <dbReference type="ARBA" id="ARBA00022741"/>
    </source>
</evidence>
<protein>
    <recommendedName>
        <fullName evidence="15">Virulence sensor protein BvgS</fullName>
        <ecNumber evidence="3">2.7.13.3</ecNumber>
    </recommendedName>
</protein>
<reference evidence="23 24" key="1">
    <citation type="submission" date="2015-12" db="EMBL/GenBank/DDBJ databases">
        <title>Nitrous oxide reduction kinetics distinguish bacteria harboring typical versus atypical NosZ.</title>
        <authorList>
            <person name="Yoon S."/>
            <person name="Nissen S."/>
            <person name="Park D."/>
            <person name="Sanford R.A."/>
            <person name="Loeffler F.E."/>
        </authorList>
    </citation>
    <scope>NUCLEOTIDE SEQUENCE [LARGE SCALE GENOMIC DNA]</scope>
    <source>
        <strain evidence="23 24">ATCC BAA-841</strain>
    </source>
</reference>
<feature type="domain" description="PAS" evidence="21">
    <location>
        <begin position="454"/>
        <end position="500"/>
    </location>
</feature>
<evidence type="ECO:0000313" key="24">
    <source>
        <dbReference type="Proteomes" id="UP000070186"/>
    </source>
</evidence>
<feature type="domain" description="PAC" evidence="22">
    <location>
        <begin position="405"/>
        <end position="457"/>
    </location>
</feature>
<dbReference type="NCBIfam" id="TIGR00229">
    <property type="entry name" value="sensory_box"/>
    <property type="match status" value="2"/>
</dbReference>
<keyword evidence="10" id="KW-0067">ATP-binding</keyword>
<dbReference type="SMART" id="SM00065">
    <property type="entry name" value="GAF"/>
    <property type="match status" value="1"/>
</dbReference>
<evidence type="ECO:0000256" key="14">
    <source>
        <dbReference type="ARBA" id="ARBA00058004"/>
    </source>
</evidence>
<dbReference type="PROSITE" id="PS50113">
    <property type="entry name" value="PAC"/>
    <property type="match status" value="2"/>
</dbReference>
<comment type="function">
    <text evidence="14">Member of the two-component regulatory system BvgS/BvgA. Phosphorylates BvgA via a four-step phosphorelay in response to environmental signals.</text>
</comment>
<evidence type="ECO:0000256" key="11">
    <source>
        <dbReference type="ARBA" id="ARBA00022989"/>
    </source>
</evidence>
<organism evidence="23 24">
    <name type="scientific">Dechloromonas denitrificans</name>
    <dbReference type="NCBI Taxonomy" id="281362"/>
    <lineage>
        <taxon>Bacteria</taxon>
        <taxon>Pseudomonadati</taxon>
        <taxon>Pseudomonadota</taxon>
        <taxon>Betaproteobacteria</taxon>
        <taxon>Rhodocyclales</taxon>
        <taxon>Azonexaceae</taxon>
        <taxon>Dechloromonas</taxon>
    </lineage>
</organism>
<evidence type="ECO:0000259" key="19">
    <source>
        <dbReference type="PROSITE" id="PS50109"/>
    </source>
</evidence>
<dbReference type="InterPro" id="IPR003018">
    <property type="entry name" value="GAF"/>
</dbReference>
<evidence type="ECO:0000259" key="20">
    <source>
        <dbReference type="PROSITE" id="PS50110"/>
    </source>
</evidence>
<dbReference type="InterPro" id="IPR000014">
    <property type="entry name" value="PAS"/>
</dbReference>
<name>A0A133XEW2_9RHOO</name>
<dbReference type="InterPro" id="IPR036890">
    <property type="entry name" value="HATPase_C_sf"/>
</dbReference>
<dbReference type="Gene3D" id="3.40.50.2300">
    <property type="match status" value="1"/>
</dbReference>
<keyword evidence="8" id="KW-0547">Nucleotide-binding</keyword>
<feature type="modified residue" description="4-aspartylphosphate" evidence="16">
    <location>
        <position position="1061"/>
    </location>
</feature>
<keyword evidence="5 16" id="KW-0597">Phosphoprotein</keyword>
<dbReference type="Gene3D" id="3.30.565.10">
    <property type="entry name" value="Histidine kinase-like ATPase, C-terminal domain"/>
    <property type="match status" value="1"/>
</dbReference>